<dbReference type="Pfam" id="PF02661">
    <property type="entry name" value="Fic"/>
    <property type="match status" value="1"/>
</dbReference>
<dbReference type="PANTHER" id="PTHR13504:SF35">
    <property type="entry name" value="PROTEIN ADENYLYLTRANSFERASE SOFIC"/>
    <property type="match status" value="1"/>
</dbReference>
<dbReference type="SUPFAM" id="SSF140931">
    <property type="entry name" value="Fic-like"/>
    <property type="match status" value="1"/>
</dbReference>
<accession>A0ABR6WC17</accession>
<comment type="caution">
    <text evidence="2">The sequence shown here is derived from an EMBL/GenBank/DDBJ whole genome shotgun (WGS) entry which is preliminary data.</text>
</comment>
<gene>
    <name evidence="2" type="ORF">FH603_4641</name>
</gene>
<dbReference type="InterPro" id="IPR040198">
    <property type="entry name" value="Fido_containing"/>
</dbReference>
<dbReference type="EMBL" id="VFIA01000038">
    <property type="protein sequence ID" value="MBC3794114.1"/>
    <property type="molecule type" value="Genomic_DNA"/>
</dbReference>
<keyword evidence="3" id="KW-1185">Reference proteome</keyword>
<name>A0ABR6WC17_9BACT</name>
<sequence length="373" mass="43433">MYKKGVLLYMMNFLPEQPYNQLPLLPPSREQVESVPILRQESRAMRALAELKGMTRLLPNPAILVDALVLKEAQASSEIENIITTSDRLYQALATKELSTDNATKEVLRYRQALYTGYRFIRSRGFLSTNGIVSIQQELEANQAGIRRLPGTALRNDRTQETIYTPPDDPDTLQTLMHNLELYLNTNTEDDVSPLIKLAIQHYQFESIHPFYDGNGRTGRIINVLYLILQELLTEPVLYLSGYIIHNKADYYRLLQEVRTRQNWADWILFMLKAVEETARQTIGQILQIQALFEQTAEHIRREAPNVYSKELVEVLFLYPYSKIEYVVDRLAVDRRTASKYLRTIEKLGLLRSEQKWKETLFINTRLFDLLKE</sequence>
<dbReference type="InterPro" id="IPR025758">
    <property type="entry name" value="Fic/DOC_N"/>
</dbReference>
<dbReference type="PIRSF" id="PIRSF038925">
    <property type="entry name" value="AMP-prot_trans"/>
    <property type="match status" value="1"/>
</dbReference>
<proteinExistence type="predicted"/>
<dbReference type="InterPro" id="IPR003812">
    <property type="entry name" value="Fido"/>
</dbReference>
<dbReference type="Pfam" id="PF21248">
    <property type="entry name" value="SoFic-like_C"/>
    <property type="match status" value="1"/>
</dbReference>
<evidence type="ECO:0000313" key="2">
    <source>
        <dbReference type="EMBL" id="MBC3794114.1"/>
    </source>
</evidence>
<dbReference type="InterPro" id="IPR048770">
    <property type="entry name" value="SoFic-like_C"/>
</dbReference>
<protein>
    <submittedName>
        <fullName evidence="2">Fic family protein</fullName>
    </submittedName>
</protein>
<dbReference type="PROSITE" id="PS51459">
    <property type="entry name" value="FIDO"/>
    <property type="match status" value="1"/>
</dbReference>
<dbReference type="RefSeq" id="WP_235985605.1">
    <property type="nucleotide sequence ID" value="NZ_VFIA01000038.1"/>
</dbReference>
<evidence type="ECO:0000259" key="1">
    <source>
        <dbReference type="PROSITE" id="PS51459"/>
    </source>
</evidence>
<dbReference type="InterPro" id="IPR026287">
    <property type="entry name" value="SoFic-like"/>
</dbReference>
<dbReference type="Gene3D" id="1.10.3290.10">
    <property type="entry name" value="Fido-like domain"/>
    <property type="match status" value="1"/>
</dbReference>
<feature type="domain" description="Fido" evidence="1">
    <location>
        <begin position="127"/>
        <end position="273"/>
    </location>
</feature>
<dbReference type="Pfam" id="PF13784">
    <property type="entry name" value="Fic_N"/>
    <property type="match status" value="1"/>
</dbReference>
<dbReference type="InterPro" id="IPR036597">
    <property type="entry name" value="Fido-like_dom_sf"/>
</dbReference>
<dbReference type="Proteomes" id="UP000700732">
    <property type="component" value="Unassembled WGS sequence"/>
</dbReference>
<dbReference type="PANTHER" id="PTHR13504">
    <property type="entry name" value="FIDO DOMAIN-CONTAINING PROTEIN DDB_G0283145"/>
    <property type="match status" value="1"/>
</dbReference>
<organism evidence="2 3">
    <name type="scientific">Spirosoma utsteinense</name>
    <dbReference type="NCBI Taxonomy" id="2585773"/>
    <lineage>
        <taxon>Bacteria</taxon>
        <taxon>Pseudomonadati</taxon>
        <taxon>Bacteroidota</taxon>
        <taxon>Cytophagia</taxon>
        <taxon>Cytophagales</taxon>
        <taxon>Cytophagaceae</taxon>
        <taxon>Spirosoma</taxon>
    </lineage>
</organism>
<reference evidence="2 3" key="1">
    <citation type="submission" date="2019-06" db="EMBL/GenBank/DDBJ databases">
        <title>Spirosoma utsteinense sp. nov. isolated from Antarctic ice-free soils.</title>
        <authorList>
            <person name="Tahon G."/>
        </authorList>
    </citation>
    <scope>NUCLEOTIDE SEQUENCE [LARGE SCALE GENOMIC DNA]</scope>
    <source>
        <strain evidence="2 3">LMG 31447</strain>
    </source>
</reference>
<evidence type="ECO:0000313" key="3">
    <source>
        <dbReference type="Proteomes" id="UP000700732"/>
    </source>
</evidence>